<dbReference type="InterPro" id="IPR046083">
    <property type="entry name" value="DUF6101"/>
</dbReference>
<organism evidence="2 3">
    <name type="scientific">Terrihabitans rhizophilus</name>
    <dbReference type="NCBI Taxonomy" id="3092662"/>
    <lineage>
        <taxon>Bacteria</taxon>
        <taxon>Pseudomonadati</taxon>
        <taxon>Pseudomonadota</taxon>
        <taxon>Alphaproteobacteria</taxon>
        <taxon>Hyphomicrobiales</taxon>
        <taxon>Terrihabitans</taxon>
    </lineage>
</organism>
<evidence type="ECO:0000313" key="3">
    <source>
        <dbReference type="Proteomes" id="UP001274321"/>
    </source>
</evidence>
<reference evidence="2 3" key="1">
    <citation type="submission" date="2023-11" db="EMBL/GenBank/DDBJ databases">
        <authorList>
            <person name="Bao R."/>
        </authorList>
    </citation>
    <scope>NUCLEOTIDE SEQUENCE [LARGE SCALE GENOMIC DNA]</scope>
    <source>
        <strain evidence="2 3">PJ23</strain>
    </source>
</reference>
<evidence type="ECO:0000256" key="1">
    <source>
        <dbReference type="SAM" id="MobiDB-lite"/>
    </source>
</evidence>
<feature type="compositionally biased region" description="Low complexity" evidence="1">
    <location>
        <begin position="172"/>
        <end position="188"/>
    </location>
</feature>
<protein>
    <submittedName>
        <fullName evidence="2">DUF6101 family protein</fullName>
    </submittedName>
</protein>
<gene>
    <name evidence="2" type="ORF">SCD90_12545</name>
</gene>
<proteinExistence type="predicted"/>
<accession>A0ABU4RTD2</accession>
<dbReference type="Pfam" id="PF19596">
    <property type="entry name" value="DUF6101"/>
    <property type="match status" value="1"/>
</dbReference>
<feature type="region of interest" description="Disordered" evidence="1">
    <location>
        <begin position="164"/>
        <end position="188"/>
    </location>
</feature>
<keyword evidence="3" id="KW-1185">Reference proteome</keyword>
<dbReference type="Proteomes" id="UP001274321">
    <property type="component" value="Unassembled WGS sequence"/>
</dbReference>
<dbReference type="RefSeq" id="WP_319845015.1">
    <property type="nucleotide sequence ID" value="NZ_JAXAFJ010000007.1"/>
</dbReference>
<sequence>MKHQTDLQAPAFPATRRVDPAALPARFLSPDIASGAERSVMLDTDRVVMARRLGKLAMNIELPVQLYRGVSLRIVPGATEAEDRMQVVLIHPDQALDLTLFEAEDDADIIAEWRLWAVTLNLPLLIEGLDGHAVATENRFGGLVVADVRPRRRHAFLKDRRTRFASRRRTGRATAGTPTSSAAAANDN</sequence>
<comment type="caution">
    <text evidence="2">The sequence shown here is derived from an EMBL/GenBank/DDBJ whole genome shotgun (WGS) entry which is preliminary data.</text>
</comment>
<name>A0ABU4RTD2_9HYPH</name>
<dbReference type="EMBL" id="JAXAFJ010000007">
    <property type="protein sequence ID" value="MDX6806895.1"/>
    <property type="molecule type" value="Genomic_DNA"/>
</dbReference>
<evidence type="ECO:0000313" key="2">
    <source>
        <dbReference type="EMBL" id="MDX6806895.1"/>
    </source>
</evidence>